<dbReference type="InterPro" id="IPR001138">
    <property type="entry name" value="Zn2Cys6_DnaBD"/>
</dbReference>
<dbReference type="GO" id="GO:0000981">
    <property type="term" value="F:DNA-binding transcription factor activity, RNA polymerase II-specific"/>
    <property type="evidence" value="ECO:0007669"/>
    <property type="project" value="InterPro"/>
</dbReference>
<dbReference type="GO" id="GO:0043565">
    <property type="term" value="F:sequence-specific DNA binding"/>
    <property type="evidence" value="ECO:0007669"/>
    <property type="project" value="TreeGrafter"/>
</dbReference>
<feature type="compositionally biased region" description="Polar residues" evidence="7">
    <location>
        <begin position="95"/>
        <end position="105"/>
    </location>
</feature>
<feature type="compositionally biased region" description="Polar residues" evidence="7">
    <location>
        <begin position="114"/>
        <end position="129"/>
    </location>
</feature>
<dbReference type="SMART" id="SM00066">
    <property type="entry name" value="GAL4"/>
    <property type="match status" value="1"/>
</dbReference>
<name>A0A179IIV1_CORDF</name>
<dbReference type="OMA" id="DIMPENM"/>
<dbReference type="CDD" id="cd12148">
    <property type="entry name" value="fungal_TF_MHR"/>
    <property type="match status" value="1"/>
</dbReference>
<dbReference type="Proteomes" id="UP000243081">
    <property type="component" value="Unassembled WGS sequence"/>
</dbReference>
<dbReference type="InterPro" id="IPR007219">
    <property type="entry name" value="XnlR_reg_dom"/>
</dbReference>
<dbReference type="SUPFAM" id="SSF57701">
    <property type="entry name" value="Zn2/Cys6 DNA-binding domain"/>
    <property type="match status" value="1"/>
</dbReference>
<reference evidence="9 10" key="1">
    <citation type="submission" date="2016-03" db="EMBL/GenBank/DDBJ databases">
        <title>Fine-scale spatial genetic structure of a fungal parasite of coffee scale insects.</title>
        <authorList>
            <person name="Jackson D."/>
            <person name="Zemenick K.A."/>
            <person name="Malloure B."/>
            <person name="Quandt C.A."/>
            <person name="James T.Y."/>
        </authorList>
    </citation>
    <scope>NUCLEOTIDE SEQUENCE [LARGE SCALE GENOMIC DNA]</scope>
    <source>
        <strain evidence="9 10">UM487</strain>
    </source>
</reference>
<evidence type="ECO:0000313" key="10">
    <source>
        <dbReference type="Proteomes" id="UP000243081"/>
    </source>
</evidence>
<comment type="subcellular location">
    <subcellularLocation>
        <location evidence="1">Nucleus</location>
    </subcellularLocation>
</comment>
<accession>A0A179IIV1</accession>
<keyword evidence="3" id="KW-0805">Transcription regulation</keyword>
<evidence type="ECO:0000256" key="1">
    <source>
        <dbReference type="ARBA" id="ARBA00004123"/>
    </source>
</evidence>
<keyword evidence="5" id="KW-0804">Transcription</keyword>
<keyword evidence="6" id="KW-0539">Nucleus</keyword>
<feature type="region of interest" description="Disordered" evidence="7">
    <location>
        <begin position="70"/>
        <end position="131"/>
    </location>
</feature>
<dbReference type="OrthoDB" id="3266505at2759"/>
<evidence type="ECO:0000256" key="6">
    <source>
        <dbReference type="ARBA" id="ARBA00023242"/>
    </source>
</evidence>
<evidence type="ECO:0000256" key="7">
    <source>
        <dbReference type="SAM" id="MobiDB-lite"/>
    </source>
</evidence>
<evidence type="ECO:0000256" key="5">
    <source>
        <dbReference type="ARBA" id="ARBA00023163"/>
    </source>
</evidence>
<feature type="domain" description="Zn(2)-C6 fungal-type" evidence="8">
    <location>
        <begin position="18"/>
        <end position="47"/>
    </location>
</feature>
<organism evidence="9 10">
    <name type="scientific">Cordyceps confragosa</name>
    <name type="common">Lecanicillium lecanii</name>
    <dbReference type="NCBI Taxonomy" id="2714763"/>
    <lineage>
        <taxon>Eukaryota</taxon>
        <taxon>Fungi</taxon>
        <taxon>Dikarya</taxon>
        <taxon>Ascomycota</taxon>
        <taxon>Pezizomycotina</taxon>
        <taxon>Sordariomycetes</taxon>
        <taxon>Hypocreomycetidae</taxon>
        <taxon>Hypocreales</taxon>
        <taxon>Cordycipitaceae</taxon>
        <taxon>Akanthomyces</taxon>
    </lineage>
</organism>
<comment type="caution">
    <text evidence="9">The sequence shown here is derived from an EMBL/GenBank/DDBJ whole genome shotgun (WGS) entry which is preliminary data.</text>
</comment>
<keyword evidence="4" id="KW-0238">DNA-binding</keyword>
<evidence type="ECO:0000256" key="3">
    <source>
        <dbReference type="ARBA" id="ARBA00023015"/>
    </source>
</evidence>
<dbReference type="PROSITE" id="PS50048">
    <property type="entry name" value="ZN2_CY6_FUNGAL_2"/>
    <property type="match status" value="1"/>
</dbReference>
<evidence type="ECO:0000313" key="9">
    <source>
        <dbReference type="EMBL" id="OAR01680.1"/>
    </source>
</evidence>
<dbReference type="GO" id="GO:0008270">
    <property type="term" value="F:zinc ion binding"/>
    <property type="evidence" value="ECO:0007669"/>
    <property type="project" value="InterPro"/>
</dbReference>
<dbReference type="InterPro" id="IPR051711">
    <property type="entry name" value="Stress_Response_Reg"/>
</dbReference>
<dbReference type="GO" id="GO:0006351">
    <property type="term" value="P:DNA-templated transcription"/>
    <property type="evidence" value="ECO:0007669"/>
    <property type="project" value="InterPro"/>
</dbReference>
<dbReference type="GO" id="GO:0005634">
    <property type="term" value="C:nucleus"/>
    <property type="evidence" value="ECO:0007669"/>
    <property type="project" value="UniProtKB-SubCell"/>
</dbReference>
<gene>
    <name evidence="9" type="ORF">LLEC1_02195</name>
</gene>
<dbReference type="Pfam" id="PF00172">
    <property type="entry name" value="Zn_clus"/>
    <property type="match status" value="1"/>
</dbReference>
<keyword evidence="10" id="KW-1185">Reference proteome</keyword>
<dbReference type="PANTHER" id="PTHR47540:SF6">
    <property type="entry name" value="ZN(II)2CYS6 TRANSCRIPTION FACTOR (EUROFUNG)"/>
    <property type="match status" value="1"/>
</dbReference>
<protein>
    <recommendedName>
        <fullName evidence="8">Zn(2)-C6 fungal-type domain-containing protein</fullName>
    </recommendedName>
</protein>
<dbReference type="CDD" id="cd00067">
    <property type="entry name" value="GAL4"/>
    <property type="match status" value="1"/>
</dbReference>
<evidence type="ECO:0000256" key="4">
    <source>
        <dbReference type="ARBA" id="ARBA00023125"/>
    </source>
</evidence>
<dbReference type="Gene3D" id="4.10.240.10">
    <property type="entry name" value="Zn(2)-C6 fungal-type DNA-binding domain"/>
    <property type="match status" value="1"/>
</dbReference>
<dbReference type="SMART" id="SM00906">
    <property type="entry name" value="Fungal_trans"/>
    <property type="match status" value="1"/>
</dbReference>
<dbReference type="GO" id="GO:0045944">
    <property type="term" value="P:positive regulation of transcription by RNA polymerase II"/>
    <property type="evidence" value="ECO:0007669"/>
    <property type="project" value="TreeGrafter"/>
</dbReference>
<proteinExistence type="predicted"/>
<dbReference type="EMBL" id="LUKN01001038">
    <property type="protein sequence ID" value="OAR01680.1"/>
    <property type="molecule type" value="Genomic_DNA"/>
</dbReference>
<dbReference type="AlphaFoldDB" id="A0A179IIV1"/>
<sequence length="739" mass="83261">MSPPGQFLARKPRRTAHACIPCRQSKIKCSGEEPCANCERRYVKCRFEDCGGDKVTVTQRYLRDLQRQANYARSRGASHDQSGQLDEEAQPHPQYASTPSVSVQDRNSDDTTLRNETAASSSSHKQSTLDPLAPIDTDEAYSIWTSPFQYPTTTLRYKYKNKRNWIWLAPASTWSFTTRLTILLTDKLDLEPPGTPTKHFDEIYPLQWNSLPSNIIPDITGLPSLDHALYLFNTVRFHFGQNYRFFDEKAFVENTREFYASGAAKMASEHRLWFAQFLLVMAFGKGFLSGPQLLDEPPGARYFTRAMSVMPEITCVWKDSLLAIEVMALIGLYLYAIDQRESAHVYVAQAVRIAQMEGLHTQLPEDELGSETVSRCRKLWWMLYIIDRHFSSSLGVPMTTPDSDITTQFDETETNGLVQHASTLRLQVSLSQLLSHIITTIYRSEKTQLGDFLDATRSILSSMVAHAQEIEQIVQSELSSSVQAMSRETRHITLVYHQVCAAPKCVIVATRPVLLSVLKERLEKLNDGKEDWRSFLSLTKPLISTGIKSAVKTVKILSTDDGLLEYFLPFDLEFTYGAAIYLAMANTLFPATEDSTAYSRTAQDILTEMTNKGNKIAAIRKRELDILQGLLAELSTRVENSGLQTLTLASPELAELCPRAQLQTAPPVHFEQDKIGALSTVLHDSNTLLPFFGDMRSPIPLPMEPLNNEFLDNIGISSYEFFNLVEQMGSQDATFTTPF</sequence>
<keyword evidence="2" id="KW-0479">Metal-binding</keyword>
<dbReference type="PROSITE" id="PS00463">
    <property type="entry name" value="ZN2_CY6_FUNGAL_1"/>
    <property type="match status" value="1"/>
</dbReference>
<evidence type="ECO:0000259" key="8">
    <source>
        <dbReference type="PROSITE" id="PS50048"/>
    </source>
</evidence>
<dbReference type="InterPro" id="IPR036864">
    <property type="entry name" value="Zn2-C6_fun-type_DNA-bd_sf"/>
</dbReference>
<dbReference type="PANTHER" id="PTHR47540">
    <property type="entry name" value="THIAMINE REPRESSIBLE GENES REGULATORY PROTEIN THI5"/>
    <property type="match status" value="1"/>
</dbReference>
<dbReference type="Pfam" id="PF04082">
    <property type="entry name" value="Fungal_trans"/>
    <property type="match status" value="1"/>
</dbReference>
<evidence type="ECO:0000256" key="2">
    <source>
        <dbReference type="ARBA" id="ARBA00022723"/>
    </source>
</evidence>